<evidence type="ECO:0000256" key="1">
    <source>
        <dbReference type="ARBA" id="ARBA00023125"/>
    </source>
</evidence>
<evidence type="ECO:0000313" key="5">
    <source>
        <dbReference type="Proteomes" id="UP000215914"/>
    </source>
</evidence>
<dbReference type="InterPro" id="IPR006164">
    <property type="entry name" value="DNA_bd_Ku70/Ku80"/>
</dbReference>
<dbReference type="GO" id="GO:0003677">
    <property type="term" value="F:DNA binding"/>
    <property type="evidence" value="ECO:0007669"/>
    <property type="project" value="UniProtKB-KW"/>
</dbReference>
<comment type="caution">
    <text evidence="4">The sequence shown here is derived from an EMBL/GenBank/DDBJ whole genome shotgun (WGS) entry which is preliminary data.</text>
</comment>
<keyword evidence="1" id="KW-0238">DNA-binding</keyword>
<organism evidence="4 5">
    <name type="scientific">Helianthus annuus</name>
    <name type="common">Common sunflower</name>
    <dbReference type="NCBI Taxonomy" id="4232"/>
    <lineage>
        <taxon>Eukaryota</taxon>
        <taxon>Viridiplantae</taxon>
        <taxon>Streptophyta</taxon>
        <taxon>Embryophyta</taxon>
        <taxon>Tracheophyta</taxon>
        <taxon>Spermatophyta</taxon>
        <taxon>Magnoliopsida</taxon>
        <taxon>eudicotyledons</taxon>
        <taxon>Gunneridae</taxon>
        <taxon>Pentapetalae</taxon>
        <taxon>asterids</taxon>
        <taxon>campanulids</taxon>
        <taxon>Asterales</taxon>
        <taxon>Asteraceae</taxon>
        <taxon>Asteroideae</taxon>
        <taxon>Heliantheae alliance</taxon>
        <taxon>Heliantheae</taxon>
        <taxon>Helianthus</taxon>
    </lineage>
</organism>
<dbReference type="SUPFAM" id="SSF100939">
    <property type="entry name" value="SPOC domain-like"/>
    <property type="match status" value="1"/>
</dbReference>
<dbReference type="Gramene" id="mRNA:HanXRQr2_Chr03g0097791">
    <property type="protein sequence ID" value="mRNA:HanXRQr2_Chr03g0097791"/>
    <property type="gene ID" value="HanXRQr2_Chr03g0097791"/>
</dbReference>
<name>A0A9K3JE01_HELAN</name>
<evidence type="ECO:0000313" key="4">
    <source>
        <dbReference type="EMBL" id="KAF5813393.1"/>
    </source>
</evidence>
<feature type="domain" description="Ku" evidence="3">
    <location>
        <begin position="10"/>
        <end position="80"/>
    </location>
</feature>
<dbReference type="EC" id="3.6.4.12" evidence="4"/>
<dbReference type="GO" id="GO:0016787">
    <property type="term" value="F:hydrolase activity"/>
    <property type="evidence" value="ECO:0007669"/>
    <property type="project" value="UniProtKB-KW"/>
</dbReference>
<keyword evidence="4" id="KW-0378">Hydrolase</keyword>
<gene>
    <name evidence="4" type="ORF">HanXRQr2_Chr03g0097791</name>
</gene>
<dbReference type="PANTHER" id="PTHR12604">
    <property type="entry name" value="KU AUTOANTIGEN DNA HELICASE"/>
    <property type="match status" value="1"/>
</dbReference>
<keyword evidence="5" id="KW-1185">Reference proteome</keyword>
<dbReference type="AlphaFoldDB" id="A0A9K3JE01"/>
<keyword evidence="4" id="KW-0067">ATP-binding</keyword>
<dbReference type="Proteomes" id="UP000215914">
    <property type="component" value="Unassembled WGS sequence"/>
</dbReference>
<keyword evidence="4" id="KW-0347">Helicase</keyword>
<dbReference type="InterPro" id="IPR016194">
    <property type="entry name" value="SPOC-like_C_dom_sf"/>
</dbReference>
<keyword evidence="2" id="KW-0812">Transmembrane</keyword>
<dbReference type="Pfam" id="PF02735">
    <property type="entry name" value="Ku"/>
    <property type="match status" value="1"/>
</dbReference>
<reference evidence="4" key="1">
    <citation type="journal article" date="2017" name="Nature">
        <title>The sunflower genome provides insights into oil metabolism, flowering and Asterid evolution.</title>
        <authorList>
            <person name="Badouin H."/>
            <person name="Gouzy J."/>
            <person name="Grassa C.J."/>
            <person name="Murat F."/>
            <person name="Staton S.E."/>
            <person name="Cottret L."/>
            <person name="Lelandais-Briere C."/>
            <person name="Owens G.L."/>
            <person name="Carrere S."/>
            <person name="Mayjonade B."/>
            <person name="Legrand L."/>
            <person name="Gill N."/>
            <person name="Kane N.C."/>
            <person name="Bowers J.E."/>
            <person name="Hubner S."/>
            <person name="Bellec A."/>
            <person name="Berard A."/>
            <person name="Berges H."/>
            <person name="Blanchet N."/>
            <person name="Boniface M.C."/>
            <person name="Brunel D."/>
            <person name="Catrice O."/>
            <person name="Chaidir N."/>
            <person name="Claudel C."/>
            <person name="Donnadieu C."/>
            <person name="Faraut T."/>
            <person name="Fievet G."/>
            <person name="Helmstetter N."/>
            <person name="King M."/>
            <person name="Knapp S.J."/>
            <person name="Lai Z."/>
            <person name="Le Paslier M.C."/>
            <person name="Lippi Y."/>
            <person name="Lorenzon L."/>
            <person name="Mandel J.R."/>
            <person name="Marage G."/>
            <person name="Marchand G."/>
            <person name="Marquand E."/>
            <person name="Bret-Mestries E."/>
            <person name="Morien E."/>
            <person name="Nambeesan S."/>
            <person name="Nguyen T."/>
            <person name="Pegot-Espagnet P."/>
            <person name="Pouilly N."/>
            <person name="Raftis F."/>
            <person name="Sallet E."/>
            <person name="Schiex T."/>
            <person name="Thomas J."/>
            <person name="Vandecasteele C."/>
            <person name="Vares D."/>
            <person name="Vear F."/>
            <person name="Vautrin S."/>
            <person name="Crespi M."/>
            <person name="Mangin B."/>
            <person name="Burke J.M."/>
            <person name="Salse J."/>
            <person name="Munos S."/>
            <person name="Vincourt P."/>
            <person name="Rieseberg L.H."/>
            <person name="Langlade N.B."/>
        </authorList>
    </citation>
    <scope>NUCLEOTIDE SEQUENCE</scope>
    <source>
        <tissue evidence="4">Leaves</tissue>
    </source>
</reference>
<keyword evidence="2" id="KW-0472">Membrane</keyword>
<dbReference type="EMBL" id="MNCJ02000318">
    <property type="protein sequence ID" value="KAF5813393.1"/>
    <property type="molecule type" value="Genomic_DNA"/>
</dbReference>
<dbReference type="GO" id="GO:0006303">
    <property type="term" value="P:double-strand break repair via nonhomologous end joining"/>
    <property type="evidence" value="ECO:0007669"/>
    <property type="project" value="InterPro"/>
</dbReference>
<keyword evidence="4" id="KW-0547">Nucleotide-binding</keyword>
<keyword evidence="2" id="KW-1133">Transmembrane helix</keyword>
<dbReference type="OrthoDB" id="3249161at2759"/>
<proteinExistence type="predicted"/>
<evidence type="ECO:0000259" key="3">
    <source>
        <dbReference type="Pfam" id="PF02735"/>
    </source>
</evidence>
<sequence>MQVVFMFLQEVMGSTCIFIALYRFMIRLKRFAVAFYGSSSRPQLVALVAQEEIIDGGGQIEPPGMHIIYLPYSDDIRPIKKRSRWRQRW</sequence>
<dbReference type="PANTHER" id="PTHR12604:SF2">
    <property type="entry name" value="X-RAY REPAIR CROSS-COMPLEMENTING PROTEIN 6"/>
    <property type="match status" value="1"/>
</dbReference>
<reference evidence="4" key="2">
    <citation type="submission" date="2020-06" db="EMBL/GenBank/DDBJ databases">
        <title>Helianthus annuus Genome sequencing and assembly Release 2.</title>
        <authorList>
            <person name="Gouzy J."/>
            <person name="Langlade N."/>
            <person name="Munos S."/>
        </authorList>
    </citation>
    <scope>NUCLEOTIDE SEQUENCE</scope>
    <source>
        <tissue evidence="4">Leaves</tissue>
    </source>
</reference>
<feature type="transmembrane region" description="Helical" evidence="2">
    <location>
        <begin position="6"/>
        <end position="25"/>
    </location>
</feature>
<dbReference type="Gene3D" id="2.40.290.10">
    <property type="match status" value="1"/>
</dbReference>
<protein>
    <submittedName>
        <fullName evidence="4">DNA helicase</fullName>
        <ecNumber evidence="4">3.6.4.12</ecNumber>
    </submittedName>
</protein>
<accession>A0A9K3JE01</accession>
<evidence type="ECO:0000256" key="2">
    <source>
        <dbReference type="SAM" id="Phobius"/>
    </source>
</evidence>
<dbReference type="GO" id="GO:0003678">
    <property type="term" value="F:DNA helicase activity"/>
    <property type="evidence" value="ECO:0007669"/>
    <property type="project" value="UniProtKB-EC"/>
</dbReference>